<dbReference type="PANTHER" id="PTHR42855">
    <property type="entry name" value="ABC TRANSPORTER ATP-BINDING SUBUNIT"/>
    <property type="match status" value="1"/>
</dbReference>
<name>A0A1I4KEM4_9FIRM</name>
<dbReference type="PROSITE" id="PS00211">
    <property type="entry name" value="ABC_TRANSPORTER_1"/>
    <property type="match status" value="1"/>
</dbReference>
<dbReference type="RefSeq" id="WP_090936623.1">
    <property type="nucleotide sequence ID" value="NZ_FOTS01000017.1"/>
</dbReference>
<keyword evidence="2" id="KW-0547">Nucleotide-binding</keyword>
<evidence type="ECO:0000256" key="5">
    <source>
        <dbReference type="SAM" id="MobiDB-lite"/>
    </source>
</evidence>
<gene>
    <name evidence="7" type="ORF">SAMN04490355_101715</name>
</gene>
<evidence type="ECO:0000313" key="8">
    <source>
        <dbReference type="Proteomes" id="UP000199520"/>
    </source>
</evidence>
<evidence type="ECO:0000256" key="2">
    <source>
        <dbReference type="ARBA" id="ARBA00022741"/>
    </source>
</evidence>
<dbReference type="STRING" id="1123291.SAMN04490355_101715"/>
<dbReference type="SUPFAM" id="SSF52540">
    <property type="entry name" value="P-loop containing nucleoside triphosphate hydrolases"/>
    <property type="match status" value="2"/>
</dbReference>
<dbReference type="AlphaFoldDB" id="A0A1I4KEM4"/>
<evidence type="ECO:0000256" key="3">
    <source>
        <dbReference type="ARBA" id="ARBA00022840"/>
    </source>
</evidence>
<evidence type="ECO:0000256" key="4">
    <source>
        <dbReference type="SAM" id="Coils"/>
    </source>
</evidence>
<dbReference type="SMART" id="SM00382">
    <property type="entry name" value="AAA"/>
    <property type="match status" value="2"/>
</dbReference>
<keyword evidence="8" id="KW-1185">Reference proteome</keyword>
<dbReference type="PROSITE" id="PS50893">
    <property type="entry name" value="ABC_TRANSPORTER_2"/>
    <property type="match status" value="2"/>
</dbReference>
<evidence type="ECO:0000259" key="6">
    <source>
        <dbReference type="PROSITE" id="PS50893"/>
    </source>
</evidence>
<dbReference type="CDD" id="cd03221">
    <property type="entry name" value="ABCF_EF-3"/>
    <property type="match status" value="2"/>
</dbReference>
<dbReference type="Gene3D" id="1.10.287.380">
    <property type="entry name" value="Valyl-tRNA synthetase, C-terminal domain"/>
    <property type="match status" value="1"/>
</dbReference>
<dbReference type="InterPro" id="IPR051309">
    <property type="entry name" value="ABCF_ATPase"/>
</dbReference>
<dbReference type="InterPro" id="IPR003439">
    <property type="entry name" value="ABC_transporter-like_ATP-bd"/>
</dbReference>
<sequence>MNIVSIEKLSKSYGMKNLFSDISFGVDENDKIGLIGVNGTGKSTFLKVIAGLEEADDGKVMIGNTIEVQYLAQNPPFKPSDTVLDQVFQGYSPIMKLLREFEQVLLAAGENPGDEDLQKQFIALSQQMDGMNGWQLESEAKIILTQLGITDFSAKVGTLSGGQRKRIALASALIHPADLLILDEPTNHIDNDTVAWLEEYLHKRKGALLMITHDRYFLDRVVNRIIELDKGNLYSYSGNYSLFLELKMQREADQEASENKRLNLLRNELAWMRRGARARTTKQKARIERFEKLSDEKVDLSQDRVEITAGASRLGRKIIEITNVCKSFGERIVIQNFSYIVLRNDRMGIVGPNGSGKSTLLNLITQKLNPDSGVIEIGQTVKIGYFSQENTDMNEDLRVIEYIKEEANFIPSADGGVITASQMLERFLFSPEMQWTPIRKLSGGEKRRLYLLRILMGSPNVLLLDEPTNDLDIQTLTILEDYLDDFPGAVIAVSHDRYFLDRVVEKVFAFEKDGNIRQYVGGYSDYQSALALENEAEKQSQNQGKDTSSEQPQSERPKERSRKFTFKEQKEYEEIDAVIASVENEIQIVNKRINTSGSNFTLLQELTELQQQLEKKLEDLFERWTYLNELAEEIENHK</sequence>
<organism evidence="7 8">
    <name type="scientific">Pelosinus propionicus DSM 13327</name>
    <dbReference type="NCBI Taxonomy" id="1123291"/>
    <lineage>
        <taxon>Bacteria</taxon>
        <taxon>Bacillati</taxon>
        <taxon>Bacillota</taxon>
        <taxon>Negativicutes</taxon>
        <taxon>Selenomonadales</taxon>
        <taxon>Sporomusaceae</taxon>
        <taxon>Pelosinus</taxon>
    </lineage>
</organism>
<dbReference type="FunFam" id="3.40.50.300:FF:000011">
    <property type="entry name" value="Putative ABC transporter ATP-binding component"/>
    <property type="match status" value="1"/>
</dbReference>
<keyword evidence="1" id="KW-0677">Repeat</keyword>
<dbReference type="InterPro" id="IPR032781">
    <property type="entry name" value="ABC_tran_Xtn"/>
</dbReference>
<feature type="region of interest" description="Disordered" evidence="5">
    <location>
        <begin position="535"/>
        <end position="565"/>
    </location>
</feature>
<dbReference type="OrthoDB" id="9762369at2"/>
<dbReference type="FunFam" id="3.40.50.300:FF:000309">
    <property type="entry name" value="ABC transporter ATP-binding protein"/>
    <property type="match status" value="1"/>
</dbReference>
<dbReference type="Proteomes" id="UP000199520">
    <property type="component" value="Unassembled WGS sequence"/>
</dbReference>
<dbReference type="Pfam" id="PF16326">
    <property type="entry name" value="ABC_tran_CTD"/>
    <property type="match status" value="1"/>
</dbReference>
<dbReference type="InterPro" id="IPR003593">
    <property type="entry name" value="AAA+_ATPase"/>
</dbReference>
<dbReference type="EMBL" id="FOTS01000017">
    <property type="protein sequence ID" value="SFL77053.1"/>
    <property type="molecule type" value="Genomic_DNA"/>
</dbReference>
<feature type="coiled-coil region" evidence="4">
    <location>
        <begin position="572"/>
        <end position="623"/>
    </location>
</feature>
<reference evidence="8" key="1">
    <citation type="submission" date="2016-10" db="EMBL/GenBank/DDBJ databases">
        <authorList>
            <person name="Varghese N."/>
            <person name="Submissions S."/>
        </authorList>
    </citation>
    <scope>NUCLEOTIDE SEQUENCE [LARGE SCALE GENOMIC DNA]</scope>
    <source>
        <strain evidence="8">DSM 13327</strain>
    </source>
</reference>
<evidence type="ECO:0000313" key="7">
    <source>
        <dbReference type="EMBL" id="SFL77053.1"/>
    </source>
</evidence>
<evidence type="ECO:0000256" key="1">
    <source>
        <dbReference type="ARBA" id="ARBA00022737"/>
    </source>
</evidence>
<accession>A0A1I4KEM4</accession>
<dbReference type="InterPro" id="IPR037118">
    <property type="entry name" value="Val-tRNA_synth_C_sf"/>
</dbReference>
<dbReference type="Pfam" id="PF00005">
    <property type="entry name" value="ABC_tran"/>
    <property type="match status" value="2"/>
</dbReference>
<dbReference type="InterPro" id="IPR027417">
    <property type="entry name" value="P-loop_NTPase"/>
</dbReference>
<keyword evidence="4" id="KW-0175">Coiled coil</keyword>
<feature type="domain" description="ABC transporter" evidence="6">
    <location>
        <begin position="4"/>
        <end position="255"/>
    </location>
</feature>
<dbReference type="GO" id="GO:0003677">
    <property type="term" value="F:DNA binding"/>
    <property type="evidence" value="ECO:0007669"/>
    <property type="project" value="InterPro"/>
</dbReference>
<feature type="compositionally biased region" description="Polar residues" evidence="5">
    <location>
        <begin position="539"/>
        <end position="552"/>
    </location>
</feature>
<feature type="domain" description="ABC transporter" evidence="6">
    <location>
        <begin position="319"/>
        <end position="538"/>
    </location>
</feature>
<dbReference type="PANTHER" id="PTHR42855:SF1">
    <property type="entry name" value="ABC TRANSPORTER DOMAIN-CONTAINING PROTEIN"/>
    <property type="match status" value="1"/>
</dbReference>
<dbReference type="GO" id="GO:0016887">
    <property type="term" value="F:ATP hydrolysis activity"/>
    <property type="evidence" value="ECO:0007669"/>
    <property type="project" value="InterPro"/>
</dbReference>
<dbReference type="InterPro" id="IPR032524">
    <property type="entry name" value="ABC_tran_C"/>
</dbReference>
<proteinExistence type="predicted"/>
<dbReference type="InterPro" id="IPR017871">
    <property type="entry name" value="ABC_transporter-like_CS"/>
</dbReference>
<protein>
    <submittedName>
        <fullName evidence="7">ATP-binding cassette, subfamily F, uup</fullName>
    </submittedName>
</protein>
<keyword evidence="3 7" id="KW-0067">ATP-binding</keyword>
<dbReference type="GO" id="GO:0005524">
    <property type="term" value="F:ATP binding"/>
    <property type="evidence" value="ECO:0007669"/>
    <property type="project" value="UniProtKB-KW"/>
</dbReference>
<dbReference type="Pfam" id="PF12848">
    <property type="entry name" value="ABC_tran_Xtn"/>
    <property type="match status" value="1"/>
</dbReference>
<dbReference type="Gene3D" id="3.40.50.300">
    <property type="entry name" value="P-loop containing nucleotide triphosphate hydrolases"/>
    <property type="match status" value="2"/>
</dbReference>